<evidence type="ECO:0000313" key="5">
    <source>
        <dbReference type="Proteomes" id="UP000277671"/>
    </source>
</evidence>
<dbReference type="Proteomes" id="UP000277671">
    <property type="component" value="Unassembled WGS sequence"/>
</dbReference>
<dbReference type="PANTHER" id="PTHR36933:SF1">
    <property type="entry name" value="SLL0788 PROTEIN"/>
    <property type="match status" value="1"/>
</dbReference>
<dbReference type="EMBL" id="RBKT01000001">
    <property type="protein sequence ID" value="RKR91046.1"/>
    <property type="molecule type" value="Genomic_DNA"/>
</dbReference>
<feature type="signal peptide" evidence="2">
    <location>
        <begin position="1"/>
        <end position="21"/>
    </location>
</feature>
<evidence type="ECO:0000313" key="4">
    <source>
        <dbReference type="EMBL" id="RKR91046.1"/>
    </source>
</evidence>
<dbReference type="Pfam" id="PF03713">
    <property type="entry name" value="DUF305"/>
    <property type="match status" value="1"/>
</dbReference>
<dbReference type="AlphaFoldDB" id="A0A495JQ05"/>
<keyword evidence="5" id="KW-1185">Reference proteome</keyword>
<feature type="region of interest" description="Disordered" evidence="1">
    <location>
        <begin position="26"/>
        <end position="45"/>
    </location>
</feature>
<name>A0A495JQ05_9ACTN</name>
<gene>
    <name evidence="4" type="ORF">BDK92_5430</name>
</gene>
<keyword evidence="2" id="KW-0732">Signal</keyword>
<dbReference type="InterPro" id="IPR012347">
    <property type="entry name" value="Ferritin-like"/>
</dbReference>
<sequence>MNSTVRGALPLALLAVLVAGCADSGGKPAAGSGGGGSAAPSVTVSPSGTTGAAGAAGAFNPTDVAWTQLMIALDEKTLLLTDLTPKQTSNPGVRELADQVGKGHRGELTGLRDLLRQAGVAESNEHEGHDMPGMVTADDLRALNDASGPAFDQLFVTNMRDHLEQTVRLARAVKKSGSEPHIRALATQIEQTRTTQLDQLAKLESQGR</sequence>
<feature type="chain" id="PRO_5038361542" evidence="2">
    <location>
        <begin position="22"/>
        <end position="208"/>
    </location>
</feature>
<dbReference type="InterPro" id="IPR005183">
    <property type="entry name" value="DUF305_CopM-like"/>
</dbReference>
<evidence type="ECO:0000256" key="1">
    <source>
        <dbReference type="SAM" id="MobiDB-lite"/>
    </source>
</evidence>
<protein>
    <submittedName>
        <fullName evidence="4">Uncharacterized protein (DUF305 family)</fullName>
    </submittedName>
</protein>
<comment type="caution">
    <text evidence="4">The sequence shown here is derived from an EMBL/GenBank/DDBJ whole genome shotgun (WGS) entry which is preliminary data.</text>
</comment>
<evidence type="ECO:0000256" key="2">
    <source>
        <dbReference type="SAM" id="SignalP"/>
    </source>
</evidence>
<reference evidence="4 5" key="1">
    <citation type="submission" date="2018-10" db="EMBL/GenBank/DDBJ databases">
        <title>Sequencing the genomes of 1000 actinobacteria strains.</title>
        <authorList>
            <person name="Klenk H.-P."/>
        </authorList>
    </citation>
    <scope>NUCLEOTIDE SEQUENCE [LARGE SCALE GENOMIC DNA]</scope>
    <source>
        <strain evidence="4 5">DSM 45175</strain>
    </source>
</reference>
<accession>A0A495JQ05</accession>
<organism evidence="4 5">
    <name type="scientific">Micromonospora pisi</name>
    <dbReference type="NCBI Taxonomy" id="589240"/>
    <lineage>
        <taxon>Bacteria</taxon>
        <taxon>Bacillati</taxon>
        <taxon>Actinomycetota</taxon>
        <taxon>Actinomycetes</taxon>
        <taxon>Micromonosporales</taxon>
        <taxon>Micromonosporaceae</taxon>
        <taxon>Micromonospora</taxon>
    </lineage>
</organism>
<dbReference type="PROSITE" id="PS51257">
    <property type="entry name" value="PROKAR_LIPOPROTEIN"/>
    <property type="match status" value="1"/>
</dbReference>
<dbReference type="Gene3D" id="1.20.1260.10">
    <property type="match status" value="1"/>
</dbReference>
<proteinExistence type="predicted"/>
<dbReference type="OrthoDB" id="3538028at2"/>
<feature type="domain" description="DUF305" evidence="3">
    <location>
        <begin position="63"/>
        <end position="202"/>
    </location>
</feature>
<evidence type="ECO:0000259" key="3">
    <source>
        <dbReference type="Pfam" id="PF03713"/>
    </source>
</evidence>
<dbReference type="PANTHER" id="PTHR36933">
    <property type="entry name" value="SLL0788 PROTEIN"/>
    <property type="match status" value="1"/>
</dbReference>
<dbReference type="RefSeq" id="WP_121159212.1">
    <property type="nucleotide sequence ID" value="NZ_RBKT01000001.1"/>
</dbReference>